<feature type="domain" description="Glycosyltransferase subfamily 4-like N-terminal" evidence="2">
    <location>
        <begin position="19"/>
        <end position="189"/>
    </location>
</feature>
<dbReference type="Gene3D" id="3.40.50.2000">
    <property type="entry name" value="Glycogen Phosphorylase B"/>
    <property type="match status" value="2"/>
</dbReference>
<dbReference type="EMBL" id="JABCSC020000001">
    <property type="protein sequence ID" value="NSL53668.1"/>
    <property type="molecule type" value="Genomic_DNA"/>
</dbReference>
<dbReference type="PANTHER" id="PTHR12526:SF638">
    <property type="entry name" value="SPORE COAT PROTEIN SA"/>
    <property type="match status" value="1"/>
</dbReference>
<protein>
    <submittedName>
        <fullName evidence="3">Glycosyltransferase</fullName>
    </submittedName>
</protein>
<name>A0ABX2ID65_9RHOO</name>
<dbReference type="InterPro" id="IPR028098">
    <property type="entry name" value="Glyco_trans_4-like_N"/>
</dbReference>
<dbReference type="InterPro" id="IPR001296">
    <property type="entry name" value="Glyco_trans_1"/>
</dbReference>
<dbReference type="RefSeq" id="WP_170019854.1">
    <property type="nucleotide sequence ID" value="NZ_JABCSC020000001.1"/>
</dbReference>
<dbReference type="Pfam" id="PF00534">
    <property type="entry name" value="Glycos_transf_1"/>
    <property type="match status" value="1"/>
</dbReference>
<proteinExistence type="predicted"/>
<dbReference type="Proteomes" id="UP000778523">
    <property type="component" value="Unassembled WGS sequence"/>
</dbReference>
<organism evidence="3 4">
    <name type="scientific">Uliginosibacterium aquaticum</name>
    <dbReference type="NCBI Taxonomy" id="2731212"/>
    <lineage>
        <taxon>Bacteria</taxon>
        <taxon>Pseudomonadati</taxon>
        <taxon>Pseudomonadota</taxon>
        <taxon>Betaproteobacteria</taxon>
        <taxon>Rhodocyclales</taxon>
        <taxon>Zoogloeaceae</taxon>
        <taxon>Uliginosibacterium</taxon>
    </lineage>
</organism>
<gene>
    <name evidence="3" type="ORF">HJ583_001380</name>
</gene>
<feature type="domain" description="Glycosyl transferase family 1" evidence="1">
    <location>
        <begin position="205"/>
        <end position="346"/>
    </location>
</feature>
<reference evidence="3 4" key="1">
    <citation type="submission" date="2020-06" db="EMBL/GenBank/DDBJ databases">
        <title>Draft genome of Uliginosibacterium sp. IMCC34675.</title>
        <authorList>
            <person name="Song J."/>
        </authorList>
    </citation>
    <scope>NUCLEOTIDE SEQUENCE [LARGE SCALE GENOMIC DNA]</scope>
    <source>
        <strain evidence="3 4">IMCC34675</strain>
    </source>
</reference>
<dbReference type="PANTHER" id="PTHR12526">
    <property type="entry name" value="GLYCOSYLTRANSFERASE"/>
    <property type="match status" value="1"/>
</dbReference>
<dbReference type="CDD" id="cd03811">
    <property type="entry name" value="GT4_GT28_WabH-like"/>
    <property type="match status" value="1"/>
</dbReference>
<keyword evidence="4" id="KW-1185">Reference proteome</keyword>
<evidence type="ECO:0000259" key="2">
    <source>
        <dbReference type="Pfam" id="PF13439"/>
    </source>
</evidence>
<dbReference type="SUPFAM" id="SSF53756">
    <property type="entry name" value="UDP-Glycosyltransferase/glycogen phosphorylase"/>
    <property type="match status" value="1"/>
</dbReference>
<evidence type="ECO:0000313" key="3">
    <source>
        <dbReference type="EMBL" id="NSL53668.1"/>
    </source>
</evidence>
<dbReference type="Pfam" id="PF13439">
    <property type="entry name" value="Glyco_transf_4"/>
    <property type="match status" value="1"/>
</dbReference>
<evidence type="ECO:0000259" key="1">
    <source>
        <dbReference type="Pfam" id="PF00534"/>
    </source>
</evidence>
<sequence length="371" mass="41566">MPDAPVRHVLLAIDSLTGRGAEKVVVNLAEALVNMGHKASIVIFEDVVEFKLDPRVALYRLEPQLRGKWRFLSGLTDLENRRRFKALLARIEAKDGRVDLILSALPRIDRILTGLRDARIHHVIHNALSLQNGIRHAGWRKRFSRTRHLKRDYDRRQIIGVSAGVIEDLIEHCRVRPRATRTIYNPFNFDEIRTLAAQPAELPATDYILHVGAFTLKQKRQDLLLEAFAQADLPCKLVLLGKGKDEAKIRALIERFGLQDKVILGGFLANPYPVIRQARMLVLSSNYEGFGNVLVEALALGVPTIATDCPSGPAEILSQSFPEGLVPSGDAAALAERMRQFHDSPPTVRADATERFSAPHITREYLTLIRS</sequence>
<accession>A0ABX2ID65</accession>
<comment type="caution">
    <text evidence="3">The sequence shown here is derived from an EMBL/GenBank/DDBJ whole genome shotgun (WGS) entry which is preliminary data.</text>
</comment>
<evidence type="ECO:0000313" key="4">
    <source>
        <dbReference type="Proteomes" id="UP000778523"/>
    </source>
</evidence>